<comment type="caution">
    <text evidence="9">The sequence shown here is derived from an EMBL/GenBank/DDBJ whole genome shotgun (WGS) entry which is preliminary data.</text>
</comment>
<keyword evidence="4 7" id="KW-1133">Transmembrane helix</keyword>
<feature type="transmembrane region" description="Helical" evidence="7">
    <location>
        <begin position="208"/>
        <end position="232"/>
    </location>
</feature>
<dbReference type="PANTHER" id="PTHR34697">
    <property type="entry name" value="PHOSPHATIDYLGLYCEROL LYSYLTRANSFERASE"/>
    <property type="match status" value="1"/>
</dbReference>
<dbReference type="Pfam" id="PF09924">
    <property type="entry name" value="LPG_synthase_C"/>
    <property type="match status" value="1"/>
</dbReference>
<feature type="region of interest" description="Disordered" evidence="6">
    <location>
        <begin position="1"/>
        <end position="24"/>
    </location>
</feature>
<evidence type="ECO:0000313" key="10">
    <source>
        <dbReference type="Proteomes" id="UP000598174"/>
    </source>
</evidence>
<evidence type="ECO:0000256" key="3">
    <source>
        <dbReference type="ARBA" id="ARBA00022692"/>
    </source>
</evidence>
<reference evidence="9" key="1">
    <citation type="submission" date="2021-01" db="EMBL/GenBank/DDBJ databases">
        <title>Whole genome shotgun sequence of Actinoplanes ferrugineus NBRC 15555.</title>
        <authorList>
            <person name="Komaki H."/>
            <person name="Tamura T."/>
        </authorList>
    </citation>
    <scope>NUCLEOTIDE SEQUENCE</scope>
    <source>
        <strain evidence="9">NBRC 15555</strain>
    </source>
</reference>
<keyword evidence="5 7" id="KW-0472">Membrane</keyword>
<dbReference type="EMBL" id="BOMM01000082">
    <property type="protein sequence ID" value="GIE16352.1"/>
    <property type="molecule type" value="Genomic_DNA"/>
</dbReference>
<evidence type="ECO:0000256" key="4">
    <source>
        <dbReference type="ARBA" id="ARBA00022989"/>
    </source>
</evidence>
<dbReference type="InterPro" id="IPR024320">
    <property type="entry name" value="LPG_synthase_C"/>
</dbReference>
<evidence type="ECO:0000256" key="2">
    <source>
        <dbReference type="ARBA" id="ARBA00022475"/>
    </source>
</evidence>
<feature type="transmembrane region" description="Helical" evidence="7">
    <location>
        <begin position="120"/>
        <end position="139"/>
    </location>
</feature>
<feature type="transmembrane region" description="Helical" evidence="7">
    <location>
        <begin position="151"/>
        <end position="172"/>
    </location>
</feature>
<evidence type="ECO:0000256" key="1">
    <source>
        <dbReference type="ARBA" id="ARBA00004651"/>
    </source>
</evidence>
<feature type="transmembrane region" description="Helical" evidence="7">
    <location>
        <begin position="32"/>
        <end position="52"/>
    </location>
</feature>
<dbReference type="PANTHER" id="PTHR34697:SF2">
    <property type="entry name" value="PHOSPHATIDYLGLYCEROL LYSYLTRANSFERASE"/>
    <property type="match status" value="1"/>
</dbReference>
<evidence type="ECO:0000256" key="5">
    <source>
        <dbReference type="ARBA" id="ARBA00023136"/>
    </source>
</evidence>
<dbReference type="GO" id="GO:0016755">
    <property type="term" value="F:aminoacyltransferase activity"/>
    <property type="evidence" value="ECO:0007669"/>
    <property type="project" value="TreeGrafter"/>
</dbReference>
<keyword evidence="3 7" id="KW-0812">Transmembrane</keyword>
<gene>
    <name evidence="9" type="ORF">Afe05nite_81920</name>
</gene>
<accession>A0A919MQI2</accession>
<evidence type="ECO:0000256" key="6">
    <source>
        <dbReference type="SAM" id="MobiDB-lite"/>
    </source>
</evidence>
<sequence length="607" mass="64233">MTTASSPPTPPTGRGDNSDRKWTARPPLSRTAVARLVQLAGIFDLLGVLLPVGHRRFTVLLEFLPAAGILSARAATAAAGALLVYLGAGLRRGKHRAWQMAVVLAAAGIVLHLLKGFDVAAALVSAALLTLLIVRRDGFHAIPDPRSRWRALTALAGFAGTGFGLGFLEIAIRADRLRGTPGVRLWAEHAALGLVGVTGPIQFVHPRAATAVSFTTGTFGLLAVVAAAVLLLRPGARRVTRTEADDQQLRALLARYGGNDSLGYFALRTDKALIWAPSRKAAVAYRVVHGVSLAAGDPIGVESAWPQAIAGWLADSAAHGWTPAVLGCGATGGAAYKRSGLDILELGDEAIVDTGTFTLQGRPMRAVRQAVNRMQRAGYTCAVARQQDLEPDELAAVANAAERFRDGGVERGFSMALSRLGHPGDGDCLLVMARDGEGQLRGVLQFVPWGTDGLSLDLMRGDRTAENGLTELMVVTAIQSGADLGIRRVSLNFAVLRSVFARAEQLGAGPVLRLWHRLLRLGSRLWQIESLYRANAKYLPMWQPRYLCFPTARDLPRIALAALTAEAFLPAGHGAQPATTSVARTGSPDGPAAVSPVHARPALGGHR</sequence>
<dbReference type="GO" id="GO:0005886">
    <property type="term" value="C:plasma membrane"/>
    <property type="evidence" value="ECO:0007669"/>
    <property type="project" value="UniProtKB-SubCell"/>
</dbReference>
<feature type="domain" description="Phosphatidylglycerol lysyltransferase C-terminal" evidence="8">
    <location>
        <begin position="250"/>
        <end position="549"/>
    </location>
</feature>
<evidence type="ECO:0000256" key="7">
    <source>
        <dbReference type="SAM" id="Phobius"/>
    </source>
</evidence>
<dbReference type="InterPro" id="IPR051211">
    <property type="entry name" value="PG_lysyltransferase"/>
</dbReference>
<keyword evidence="2" id="KW-1003">Cell membrane</keyword>
<keyword evidence="10" id="KW-1185">Reference proteome</keyword>
<dbReference type="GO" id="GO:0055091">
    <property type="term" value="P:phospholipid homeostasis"/>
    <property type="evidence" value="ECO:0007669"/>
    <property type="project" value="TreeGrafter"/>
</dbReference>
<proteinExistence type="predicted"/>
<protein>
    <submittedName>
        <fullName evidence="9">Membrane protein</fullName>
    </submittedName>
</protein>
<feature type="transmembrane region" description="Helical" evidence="7">
    <location>
        <begin position="64"/>
        <end position="85"/>
    </location>
</feature>
<organism evidence="9 10">
    <name type="scientific">Paractinoplanes ferrugineus</name>
    <dbReference type="NCBI Taxonomy" id="113564"/>
    <lineage>
        <taxon>Bacteria</taxon>
        <taxon>Bacillati</taxon>
        <taxon>Actinomycetota</taxon>
        <taxon>Actinomycetes</taxon>
        <taxon>Micromonosporales</taxon>
        <taxon>Micromonosporaceae</taxon>
        <taxon>Paractinoplanes</taxon>
    </lineage>
</organism>
<dbReference type="Proteomes" id="UP000598174">
    <property type="component" value="Unassembled WGS sequence"/>
</dbReference>
<feature type="region of interest" description="Disordered" evidence="6">
    <location>
        <begin position="578"/>
        <end position="607"/>
    </location>
</feature>
<name>A0A919MQI2_9ACTN</name>
<dbReference type="AlphaFoldDB" id="A0A919MQI2"/>
<comment type="subcellular location">
    <subcellularLocation>
        <location evidence="1">Cell membrane</location>
        <topology evidence="1">Multi-pass membrane protein</topology>
    </subcellularLocation>
</comment>
<dbReference type="RefSeq" id="WP_203822691.1">
    <property type="nucleotide sequence ID" value="NZ_BAAABP010000045.1"/>
</dbReference>
<evidence type="ECO:0000259" key="8">
    <source>
        <dbReference type="Pfam" id="PF09924"/>
    </source>
</evidence>
<evidence type="ECO:0000313" key="9">
    <source>
        <dbReference type="EMBL" id="GIE16352.1"/>
    </source>
</evidence>